<feature type="domain" description="LexA repressor DNA-binding" evidence="16">
    <location>
        <begin position="55"/>
        <end position="117"/>
    </location>
</feature>
<evidence type="ECO:0000313" key="17">
    <source>
        <dbReference type="EMBL" id="RLP12932.1"/>
    </source>
</evidence>
<dbReference type="FunFam" id="2.10.109.10:FF:000001">
    <property type="entry name" value="LexA repressor"/>
    <property type="match status" value="1"/>
</dbReference>
<keyword evidence="7 12" id="KW-0805">Transcription regulation</keyword>
<keyword evidence="8 12" id="KW-0238">DNA-binding</keyword>
<dbReference type="InterPro" id="IPR036390">
    <property type="entry name" value="WH_DNA-bd_sf"/>
</dbReference>
<evidence type="ECO:0000256" key="3">
    <source>
        <dbReference type="ARBA" id="ARBA00022705"/>
    </source>
</evidence>
<evidence type="ECO:0000256" key="8">
    <source>
        <dbReference type="ARBA" id="ARBA00023125"/>
    </source>
</evidence>
<dbReference type="Gene3D" id="1.10.10.10">
    <property type="entry name" value="Winged helix-like DNA-binding domain superfamily/Winged helix DNA-binding domain"/>
    <property type="match status" value="1"/>
</dbReference>
<dbReference type="GO" id="GO:0004252">
    <property type="term" value="F:serine-type endopeptidase activity"/>
    <property type="evidence" value="ECO:0007669"/>
    <property type="project" value="UniProtKB-UniRule"/>
</dbReference>
<dbReference type="EMBL" id="RCIW01000001">
    <property type="protein sequence ID" value="RLP12932.1"/>
    <property type="molecule type" value="Genomic_DNA"/>
</dbReference>
<accession>A0A383S563</accession>
<evidence type="ECO:0000313" key="18">
    <source>
        <dbReference type="EMBL" id="SYZ32841.1"/>
    </source>
</evidence>
<evidence type="ECO:0000256" key="10">
    <source>
        <dbReference type="ARBA" id="ARBA00023204"/>
    </source>
</evidence>
<dbReference type="PANTHER" id="PTHR33516:SF2">
    <property type="entry name" value="LEXA REPRESSOR-RELATED"/>
    <property type="match status" value="1"/>
</dbReference>
<evidence type="ECO:0000256" key="4">
    <source>
        <dbReference type="ARBA" id="ARBA00022763"/>
    </source>
</evidence>
<evidence type="ECO:0000256" key="1">
    <source>
        <dbReference type="ARBA" id="ARBA00007484"/>
    </source>
</evidence>
<keyword evidence="11 12" id="KW-0742">SOS response</keyword>
<keyword evidence="19" id="KW-1185">Reference proteome</keyword>
<name>A0A383S563_9ACTN</name>
<evidence type="ECO:0000259" key="16">
    <source>
        <dbReference type="Pfam" id="PF01726"/>
    </source>
</evidence>
<dbReference type="CDD" id="cd06529">
    <property type="entry name" value="S24_LexA-like"/>
    <property type="match status" value="1"/>
</dbReference>
<dbReference type="Pfam" id="PF00717">
    <property type="entry name" value="Peptidase_S24"/>
    <property type="match status" value="1"/>
</dbReference>
<dbReference type="Gene3D" id="2.10.109.10">
    <property type="entry name" value="Umud Fragment, subunit A"/>
    <property type="match status" value="1"/>
</dbReference>
<keyword evidence="10 12" id="KW-0234">DNA repair</keyword>
<evidence type="ECO:0000256" key="11">
    <source>
        <dbReference type="ARBA" id="ARBA00023236"/>
    </source>
</evidence>
<dbReference type="AlphaFoldDB" id="A0A383S563"/>
<feature type="active site" description="For autocatalytic cleavage activity" evidence="12">
    <location>
        <position position="227"/>
    </location>
</feature>
<evidence type="ECO:0000256" key="7">
    <source>
        <dbReference type="ARBA" id="ARBA00023015"/>
    </source>
</evidence>
<evidence type="ECO:0000256" key="9">
    <source>
        <dbReference type="ARBA" id="ARBA00023163"/>
    </source>
</evidence>
<dbReference type="NCBIfam" id="TIGR00498">
    <property type="entry name" value="lexA"/>
    <property type="match status" value="1"/>
</dbReference>
<dbReference type="GO" id="GO:0045892">
    <property type="term" value="P:negative regulation of DNA-templated transcription"/>
    <property type="evidence" value="ECO:0007669"/>
    <property type="project" value="UniProtKB-UniRule"/>
</dbReference>
<feature type="DNA-binding region" description="H-T-H motif" evidence="12">
    <location>
        <begin position="80"/>
        <end position="100"/>
    </location>
</feature>
<dbReference type="EMBL" id="UNQJ01000003">
    <property type="protein sequence ID" value="SYZ32841.1"/>
    <property type="molecule type" value="Genomic_DNA"/>
</dbReference>
<evidence type="ECO:0000256" key="13">
    <source>
        <dbReference type="RuleBase" id="RU003991"/>
    </source>
</evidence>
<dbReference type="GO" id="GO:0006260">
    <property type="term" value="P:DNA replication"/>
    <property type="evidence" value="ECO:0007669"/>
    <property type="project" value="UniProtKB-UniRule"/>
</dbReference>
<dbReference type="RefSeq" id="WP_119161216.1">
    <property type="nucleotide sequence ID" value="NZ_LR134442.1"/>
</dbReference>
<dbReference type="EC" id="3.4.21.88" evidence="12"/>
<protein>
    <recommendedName>
        <fullName evidence="12">LexA repressor</fullName>
        <ecNumber evidence="12">3.4.21.88</ecNumber>
    </recommendedName>
</protein>
<feature type="domain" description="Peptidase S24/S26A/S26B/S26C" evidence="15">
    <location>
        <begin position="148"/>
        <end position="260"/>
    </location>
</feature>
<comment type="catalytic activity">
    <reaction evidence="12">
        <text>Hydrolysis of Ala-|-Gly bond in repressor LexA.</text>
        <dbReference type="EC" id="3.4.21.88"/>
    </reaction>
</comment>
<dbReference type="InterPro" id="IPR039418">
    <property type="entry name" value="LexA-like"/>
</dbReference>
<feature type="active site" description="For autocatalytic cleavage activity" evidence="12">
    <location>
        <position position="190"/>
    </location>
</feature>
<evidence type="ECO:0000313" key="19">
    <source>
        <dbReference type="Proteomes" id="UP000263928"/>
    </source>
</evidence>
<keyword evidence="2 12" id="KW-0678">Repressor</keyword>
<comment type="subunit">
    <text evidence="12">Homodimer.</text>
</comment>
<feature type="region of interest" description="Disordered" evidence="14">
    <location>
        <begin position="1"/>
        <end position="53"/>
    </location>
</feature>
<dbReference type="Proteomes" id="UP000263928">
    <property type="component" value="Unassembled WGS sequence"/>
</dbReference>
<dbReference type="Proteomes" id="UP000279336">
    <property type="component" value="Unassembled WGS sequence"/>
</dbReference>
<dbReference type="GO" id="GO:0006508">
    <property type="term" value="P:proteolysis"/>
    <property type="evidence" value="ECO:0007669"/>
    <property type="project" value="InterPro"/>
</dbReference>
<dbReference type="Pfam" id="PF01726">
    <property type="entry name" value="LexA_DNA_bind"/>
    <property type="match status" value="1"/>
</dbReference>
<reference evidence="19" key="1">
    <citation type="submission" date="2018-08" db="EMBL/GenBank/DDBJ databases">
        <authorList>
            <person name="Hornung B."/>
        </authorList>
    </citation>
    <scope>NUCLEOTIDE SEQUENCE [LARGE SCALE GENOMIC DNA]</scope>
</reference>
<dbReference type="InterPro" id="IPR036286">
    <property type="entry name" value="LexA/Signal_pep-like_sf"/>
</dbReference>
<feature type="compositionally biased region" description="Basic and acidic residues" evidence="14">
    <location>
        <begin position="19"/>
        <end position="28"/>
    </location>
</feature>
<evidence type="ECO:0000256" key="12">
    <source>
        <dbReference type="HAMAP-Rule" id="MF_00015"/>
    </source>
</evidence>
<dbReference type="SUPFAM" id="SSF46785">
    <property type="entry name" value="Winged helix' DNA-binding domain"/>
    <property type="match status" value="1"/>
</dbReference>
<keyword evidence="9 12" id="KW-0804">Transcription</keyword>
<dbReference type="OrthoDB" id="9802364at2"/>
<dbReference type="InterPro" id="IPR015927">
    <property type="entry name" value="Peptidase_S24_S26A/B/C"/>
</dbReference>
<dbReference type="GO" id="GO:0006281">
    <property type="term" value="P:DNA repair"/>
    <property type="evidence" value="ECO:0007669"/>
    <property type="project" value="UniProtKB-UniRule"/>
</dbReference>
<organism evidence="18 19">
    <name type="scientific">Propionibacterium australiense</name>
    <dbReference type="NCBI Taxonomy" id="119981"/>
    <lineage>
        <taxon>Bacteria</taxon>
        <taxon>Bacillati</taxon>
        <taxon>Actinomycetota</taxon>
        <taxon>Actinomycetes</taxon>
        <taxon>Propionibacteriales</taxon>
        <taxon>Propionibacteriaceae</taxon>
        <taxon>Propionibacterium</taxon>
    </lineage>
</organism>
<evidence type="ECO:0000259" key="15">
    <source>
        <dbReference type="Pfam" id="PF00717"/>
    </source>
</evidence>
<dbReference type="InterPro" id="IPR006200">
    <property type="entry name" value="LexA"/>
</dbReference>
<dbReference type="PRINTS" id="PR00726">
    <property type="entry name" value="LEXASERPTASE"/>
</dbReference>
<evidence type="ECO:0000256" key="5">
    <source>
        <dbReference type="ARBA" id="ARBA00022801"/>
    </source>
</evidence>
<reference evidence="18" key="2">
    <citation type="submission" date="2018-08" db="EMBL/GenBank/DDBJ databases">
        <authorList>
            <person name="Ferrada E.E."/>
            <person name="Latorre B.A."/>
        </authorList>
    </citation>
    <scope>NUCLEOTIDE SEQUENCE [LARGE SCALE GENOMIC DNA]</scope>
    <source>
        <strain evidence="18">Propionibacterium_australiense1</strain>
    </source>
</reference>
<evidence type="ECO:0000313" key="20">
    <source>
        <dbReference type="Proteomes" id="UP000279336"/>
    </source>
</evidence>
<gene>
    <name evidence="12 17" type="primary">lexA</name>
    <name evidence="17" type="ORF">D7U36_00410</name>
    <name evidence="18" type="ORF">PROPAUS_0752</name>
</gene>
<proteinExistence type="inferred from homology"/>
<keyword evidence="5 12" id="KW-0378">Hydrolase</keyword>
<comment type="similarity">
    <text evidence="1 12 13">Belongs to the peptidase S24 family.</text>
</comment>
<dbReference type="HAMAP" id="MF_00015">
    <property type="entry name" value="LexA"/>
    <property type="match status" value="1"/>
</dbReference>
<keyword evidence="6 12" id="KW-0068">Autocatalytic cleavage</keyword>
<dbReference type="GO" id="GO:0009432">
    <property type="term" value="P:SOS response"/>
    <property type="evidence" value="ECO:0007669"/>
    <property type="project" value="UniProtKB-UniRule"/>
</dbReference>
<reference evidence="17 20" key="3">
    <citation type="submission" date="2018-10" db="EMBL/GenBank/DDBJ databases">
        <title>Propionibacterium australiense Genome Sequencing and Assembly.</title>
        <authorList>
            <person name="Bernier A.-M."/>
            <person name="Bernard K."/>
        </authorList>
    </citation>
    <scope>NUCLEOTIDE SEQUENCE [LARGE SCALE GENOMIC DNA]</scope>
    <source>
        <strain evidence="17 20">NML98A078</strain>
    </source>
</reference>
<evidence type="ECO:0000256" key="14">
    <source>
        <dbReference type="SAM" id="MobiDB-lite"/>
    </source>
</evidence>
<dbReference type="InterPro" id="IPR006199">
    <property type="entry name" value="LexA_DNA-bd_dom"/>
</dbReference>
<dbReference type="InterPro" id="IPR050077">
    <property type="entry name" value="LexA_repressor"/>
</dbReference>
<keyword evidence="3 12" id="KW-0235">DNA replication</keyword>
<dbReference type="InterPro" id="IPR036388">
    <property type="entry name" value="WH-like_DNA-bd_sf"/>
</dbReference>
<dbReference type="PANTHER" id="PTHR33516">
    <property type="entry name" value="LEXA REPRESSOR"/>
    <property type="match status" value="1"/>
</dbReference>
<evidence type="ECO:0000256" key="6">
    <source>
        <dbReference type="ARBA" id="ARBA00022813"/>
    </source>
</evidence>
<feature type="site" description="Cleavage; by autolysis" evidence="12">
    <location>
        <begin position="155"/>
        <end position="156"/>
    </location>
</feature>
<evidence type="ECO:0000256" key="2">
    <source>
        <dbReference type="ARBA" id="ARBA00022491"/>
    </source>
</evidence>
<sequence>MGTPRHPSAAGAPRKAGRPSKERIDAELRASSPRRQVNRSIAPGEERTAAPDLDQLSRRQRLILDYIRTSVDVRGYPPSIREMGEAVGLTSPSSVAHQLRVLESRGFLRRDPKRPRALEVVLPRSDESGEAFDPTDLGDAFPEAVNVPLVGAIAAGTPILATEQVEQVMPLPRDLVGSGTVFLLEVHGDSMVEAAICDGDYVVVRQQPTADNGDFVAAMIDDEATVKEFRRADGHVRLLPHNEGYEPIDGDQATILGRIVAVLRRL</sequence>
<keyword evidence="4 12" id="KW-0227">DNA damage</keyword>
<comment type="function">
    <text evidence="12">Represses a number of genes involved in the response to DNA damage (SOS response), including recA and lexA. In the presence of single-stranded DNA, RecA interacts with LexA causing an autocatalytic cleavage which disrupts the DNA-binding part of LexA, leading to derepression of the SOS regulon and eventually DNA repair.</text>
</comment>
<dbReference type="InterPro" id="IPR006197">
    <property type="entry name" value="Peptidase_S24_LexA"/>
</dbReference>
<dbReference type="SUPFAM" id="SSF51306">
    <property type="entry name" value="LexA/Signal peptidase"/>
    <property type="match status" value="1"/>
</dbReference>
<dbReference type="GO" id="GO:0003677">
    <property type="term" value="F:DNA binding"/>
    <property type="evidence" value="ECO:0007669"/>
    <property type="project" value="UniProtKB-UniRule"/>
</dbReference>